<gene>
    <name evidence="3" type="ORF">WB794_02905</name>
</gene>
<sequence length="964" mass="100428">MLIPLAFSLALASAAGHAADAKASPTSKATAAQTQWAAWGGSVVLRWSQYLQDEGAVIGTPERSLPLDSPRLTDNGIGLRQAAVGDLFSMRRSGSIQFRTHQHQFDGFTGGSLQVEGGYLITLPNDAGTIDLTDFRLQPSPLNPMFLDVVSQDGKAWFYIDRLMYEIVGQGRVLAIYTADMRISWQLAERMSAPWMAHQSVADLEILTELLVADGPNGALIPAADPVPSHWHGDPVPGQPAGTIYQADLFMQSMSLVRKRQSGTTGPDGSGRMVFAPSSTLRNNRNNGTSQVTIPSQGALGTSTALWGADIPWRQKFTGNYAPHGNDQHPYLIWNLYRINANGRIEQIARSGVKHAWLTTNSSCEPGENHDSHILGRGCSDTYSDGNNDTNGDLSFRSEIVPARGLWGRCGSLFDPGCVGSNTNPQPANDGYVRRMVVHEPQISATKNPGATYLFDSWYIARDDINIYNSQASVVATPTWSGSAWNLGYSDFKLGSVTDRWVSESVPAGTQVANVELDTPEGRAKLAVRATDLGNGTWRYDYALHNLDFSRAVMQGSEPNLRVLSSTGFDRFSLPVPSDATITDLWFSDGDLDAGNDWIASSTGGQLSWTAPAGATLDWGTLYAFSITANRPPVASISELRVAESGSPAGYTLQTLAPIAGTIPDPVASLTPASISLSANAGSSASAALTLGNGGGPGSTLDYLVTTAPASCASPGAVAWLDATPASGSVSSGGSTQITVTADAALLAAGSYGARLCVDSSDPVNPAFEVPVSLTVNPVASYSVGGAASGTSGSGLSLRLNGGAALAVPTDGVFTFPTPLANGTPYAVTLNSAPGGQTCSIAHGSGTIAGANVTNVAVNCADIPPQSYSIGGRIRGMTAGTLVLQLNGNLTLSRSSNGLYAFAPGLPSGDAYAVTVHTQPTGQACTVSNPNGIVGAANVTNVDVDCAAVAEAIFSDGFESAPLR</sequence>
<evidence type="ECO:0000256" key="1">
    <source>
        <dbReference type="SAM" id="MobiDB-lite"/>
    </source>
</evidence>
<feature type="region of interest" description="Disordered" evidence="1">
    <location>
        <begin position="260"/>
        <end position="296"/>
    </location>
</feature>
<evidence type="ECO:0000256" key="2">
    <source>
        <dbReference type="SAM" id="SignalP"/>
    </source>
</evidence>
<feature type="signal peptide" evidence="2">
    <location>
        <begin position="1"/>
        <end position="18"/>
    </location>
</feature>
<dbReference type="InterPro" id="IPR013783">
    <property type="entry name" value="Ig-like_fold"/>
</dbReference>
<comment type="caution">
    <text evidence="3">The sequence shown here is derived from an EMBL/GenBank/DDBJ whole genome shotgun (WGS) entry which is preliminary data.</text>
</comment>
<name>A0AAW9R1V5_9GAMM</name>
<feature type="chain" id="PRO_5043600526" description="Ig-like domain-containing protein" evidence="2">
    <location>
        <begin position="19"/>
        <end position="964"/>
    </location>
</feature>
<proteinExistence type="predicted"/>
<evidence type="ECO:0000313" key="4">
    <source>
        <dbReference type="Proteomes" id="UP001364472"/>
    </source>
</evidence>
<accession>A0AAW9R1V5</accession>
<dbReference type="RefSeq" id="WP_337334344.1">
    <property type="nucleotide sequence ID" value="NZ_JBBDHC010000003.1"/>
</dbReference>
<reference evidence="3 4" key="1">
    <citation type="journal article" date="2016" name="Antonie Van Leeuwenhoek">
        <title>Denitratimonas tolerans gen. nov., sp. nov., a denitrifying bacterium isolated from a bioreactor for tannery wastewater treatment.</title>
        <authorList>
            <person name="Han S.I."/>
            <person name="Kim J.O."/>
            <person name="Lee Y.R."/>
            <person name="Ekpeghere K.I."/>
            <person name="Koh S.C."/>
            <person name="Whang K.S."/>
        </authorList>
    </citation>
    <scope>NUCLEOTIDE SEQUENCE [LARGE SCALE GENOMIC DNA]</scope>
    <source>
        <strain evidence="3 4">KACC 17565</strain>
    </source>
</reference>
<dbReference type="Proteomes" id="UP001364472">
    <property type="component" value="Unassembled WGS sequence"/>
</dbReference>
<keyword evidence="4" id="KW-1185">Reference proteome</keyword>
<feature type="compositionally biased region" description="Polar residues" evidence="1">
    <location>
        <begin position="277"/>
        <end position="296"/>
    </location>
</feature>
<evidence type="ECO:0000313" key="3">
    <source>
        <dbReference type="EMBL" id="MEJ1248624.1"/>
    </source>
</evidence>
<dbReference type="Gene3D" id="2.60.40.10">
    <property type="entry name" value="Immunoglobulins"/>
    <property type="match status" value="1"/>
</dbReference>
<dbReference type="EMBL" id="JBBDHC010000003">
    <property type="protein sequence ID" value="MEJ1248624.1"/>
    <property type="molecule type" value="Genomic_DNA"/>
</dbReference>
<keyword evidence="2" id="KW-0732">Signal</keyword>
<dbReference type="AlphaFoldDB" id="A0AAW9R1V5"/>
<protein>
    <recommendedName>
        <fullName evidence="5">Ig-like domain-containing protein</fullName>
    </recommendedName>
</protein>
<evidence type="ECO:0008006" key="5">
    <source>
        <dbReference type="Google" id="ProtNLM"/>
    </source>
</evidence>
<organism evidence="3 4">
    <name type="scientific">Denitratimonas tolerans</name>
    <dbReference type="NCBI Taxonomy" id="1338420"/>
    <lineage>
        <taxon>Bacteria</taxon>
        <taxon>Pseudomonadati</taxon>
        <taxon>Pseudomonadota</taxon>
        <taxon>Gammaproteobacteria</taxon>
        <taxon>Lysobacterales</taxon>
        <taxon>Lysobacteraceae</taxon>
        <taxon>Denitratimonas</taxon>
    </lineage>
</organism>